<dbReference type="STRING" id="1797532.A2729_00565"/>
<name>A0A1G1XZ02_9BACT</name>
<dbReference type="Proteomes" id="UP000178930">
    <property type="component" value="Unassembled WGS sequence"/>
</dbReference>
<accession>A0A1G1XZ02</accession>
<evidence type="ECO:0000313" key="1">
    <source>
        <dbReference type="EMBL" id="OGY45315.1"/>
    </source>
</evidence>
<protein>
    <submittedName>
        <fullName evidence="1">Uncharacterized protein</fullName>
    </submittedName>
</protein>
<dbReference type="EMBL" id="MHIB01000003">
    <property type="protein sequence ID" value="OGY45315.1"/>
    <property type="molecule type" value="Genomic_DNA"/>
</dbReference>
<evidence type="ECO:0000313" key="2">
    <source>
        <dbReference type="Proteomes" id="UP000178930"/>
    </source>
</evidence>
<organism evidence="1 2">
    <name type="scientific">Candidatus Buchananbacteria bacterium RIFCSPHIGHO2_01_FULL_39_14</name>
    <dbReference type="NCBI Taxonomy" id="1797532"/>
    <lineage>
        <taxon>Bacteria</taxon>
        <taxon>Candidatus Buchananiibacteriota</taxon>
    </lineage>
</organism>
<proteinExistence type="predicted"/>
<comment type="caution">
    <text evidence="1">The sequence shown here is derived from an EMBL/GenBank/DDBJ whole genome shotgun (WGS) entry which is preliminary data.</text>
</comment>
<dbReference type="AlphaFoldDB" id="A0A1G1XZ02"/>
<sequence>MTREQHGTIIFFLQSPPKNNHIDNCFERKILEILVTTKLFPMLVLDNKAQININGAHVLKGYDHISIPPDLRIHLTSNTNDKKHLFSNLTLVDNSSGLLTDEHFHLFTFITKPLRAFERFQGKVERHQAEIISLPNNFDDDASLYIDFFVHSRRDENLKDLINNISIPRQPKYEIGSYEFKEVLRGKFSINPNFYFTIVFGYVDSKSNEDEYIFMSKYFGNVQDDTSVIELML</sequence>
<reference evidence="1 2" key="1">
    <citation type="journal article" date="2016" name="Nat. Commun.">
        <title>Thousands of microbial genomes shed light on interconnected biogeochemical processes in an aquifer system.</title>
        <authorList>
            <person name="Anantharaman K."/>
            <person name="Brown C.T."/>
            <person name="Hug L.A."/>
            <person name="Sharon I."/>
            <person name="Castelle C.J."/>
            <person name="Probst A.J."/>
            <person name="Thomas B.C."/>
            <person name="Singh A."/>
            <person name="Wilkins M.J."/>
            <person name="Karaoz U."/>
            <person name="Brodie E.L."/>
            <person name="Williams K.H."/>
            <person name="Hubbard S.S."/>
            <person name="Banfield J.F."/>
        </authorList>
    </citation>
    <scope>NUCLEOTIDE SEQUENCE [LARGE SCALE GENOMIC DNA]</scope>
</reference>
<gene>
    <name evidence="1" type="ORF">A2729_00565</name>
</gene>